<accession>A0A1K0IJP5</accession>
<name>A0A1K0IJP5_CUPNE</name>
<dbReference type="EMBL" id="FMSH01000308">
    <property type="protein sequence ID" value="SCU77863.1"/>
    <property type="molecule type" value="Genomic_DNA"/>
</dbReference>
<dbReference type="RefSeq" id="WP_340526950.1">
    <property type="nucleotide sequence ID" value="NZ_FMSH01000308.1"/>
</dbReference>
<sequence length="275" mass="30738">MKQGNRMEEADNLDQLTPTAWLQPLCPGNRRESLWWMTHRFLVLNRPTPAEAYTVLGAPRKDAPARSLLTRAPRPERHQRRALWIVWERLCAVSGAHPLPLHAPVRNLACLPPADVAWYCQACLAAGFHSAWVSGVLLERCPIHAQPLRCACPQCGEPLPTGFRREIILAPGRCVCGWRFMTVDCAVHGPLDLPGLHRLDAYVVWLHEQAAEIAHSMPSPEPVDRWAPGPIWRAWRAHWAARLPDALRATQQGCMAPAPLATVRVALLPFDPSLP</sequence>
<reference evidence="1" key="1">
    <citation type="submission" date="2016-09" db="EMBL/GenBank/DDBJ databases">
        <authorList>
            <person name="Capua I."/>
            <person name="De Benedictis P."/>
            <person name="Joannis T."/>
            <person name="Lombin L.H."/>
            <person name="Cattoli G."/>
        </authorList>
    </citation>
    <scope>NUCLEOTIDE SEQUENCE</scope>
    <source>
        <strain evidence="1">B9</strain>
    </source>
</reference>
<proteinExistence type="predicted"/>
<evidence type="ECO:0000313" key="1">
    <source>
        <dbReference type="EMBL" id="SCU77863.1"/>
    </source>
</evidence>
<dbReference type="AlphaFoldDB" id="A0A1K0IJP5"/>
<evidence type="ECO:0008006" key="2">
    <source>
        <dbReference type="Google" id="ProtNLM"/>
    </source>
</evidence>
<gene>
    <name evidence="1" type="ORF">CNECB9_3760087</name>
</gene>
<organism evidence="1">
    <name type="scientific">Cupriavidus necator</name>
    <name type="common">Alcaligenes eutrophus</name>
    <name type="synonym">Ralstonia eutropha</name>
    <dbReference type="NCBI Taxonomy" id="106590"/>
    <lineage>
        <taxon>Bacteria</taxon>
        <taxon>Pseudomonadati</taxon>
        <taxon>Pseudomonadota</taxon>
        <taxon>Betaproteobacteria</taxon>
        <taxon>Burkholderiales</taxon>
        <taxon>Burkholderiaceae</taxon>
        <taxon>Cupriavidus</taxon>
    </lineage>
</organism>
<protein>
    <recommendedName>
        <fullName evidence="2">TniQ protein</fullName>
    </recommendedName>
</protein>